<keyword evidence="1 3" id="KW-0807">Transducer</keyword>
<feature type="transmembrane region" description="Helical" evidence="4">
    <location>
        <begin position="186"/>
        <end position="212"/>
    </location>
</feature>
<sequence length="588" mass="63001">MKGFSIKAKLLTMIAIMGMLLVAVLSMSVHMENKSLSLAEGMYKDFFVPSVLAMDCLVHGRAIQGNLLRLYLTSDPAKAEQLVSDISRRAKQVDENISAWEATVLTDYEKEHLPKAKELLKAYRAILLEALDLAKAGRGEEARGIFEQRGFQAFEGYQKEMRGLANYLREEAARRNEDNRRYSQRALWIVGVVSVSLSVLVLAAAVFVSLSIARRLASMEKGVKAFAEGDLSVVFDDHGSDEVASMGRSLNEMTLSLSRSMEDIRAVADSLSKEGQDFAAVSEETIAAAQESKANVDEVSRQMDSLSAAAAEISSSVEEVSSGSQMSAQRSTEIAERVERARALGEDGASAVALVTQRIGNVAEASGTMAGEVRRLVDSAREIQSFVAEISGIADQTNLLALNAAIEAARAGEHGRGFAVVAEEVRKLAEESNEAARKISDLANTITQELKRVVESSDADSRLSQEASSLAMEAKGTIEGIISVLAEIASATQDLAAVSEEQAASSAEISSAVRDIASEVSSVASSSDVVRDQMSQVAKAAERVAEGAEDMVRLASDLLGMISRFKTHHEQLLADGGQTGSYLPPPRG</sequence>
<organism evidence="7 8">
    <name type="scientific">Thermanaerovibrio velox DSM 12556</name>
    <dbReference type="NCBI Taxonomy" id="926567"/>
    <lineage>
        <taxon>Bacteria</taxon>
        <taxon>Thermotogati</taxon>
        <taxon>Synergistota</taxon>
        <taxon>Synergistia</taxon>
        <taxon>Synergistales</taxon>
        <taxon>Synergistaceae</taxon>
        <taxon>Thermanaerovibrio</taxon>
    </lineage>
</organism>
<dbReference type="SUPFAM" id="SSF58104">
    <property type="entry name" value="Methyl-accepting chemotaxis protein (MCP) signaling domain"/>
    <property type="match status" value="1"/>
</dbReference>
<dbReference type="OrthoDB" id="1225at2"/>
<dbReference type="CDD" id="cd19411">
    <property type="entry name" value="MCP2201-like_sensor"/>
    <property type="match status" value="1"/>
</dbReference>
<evidence type="ECO:0000259" key="5">
    <source>
        <dbReference type="PROSITE" id="PS50111"/>
    </source>
</evidence>
<evidence type="ECO:0000256" key="4">
    <source>
        <dbReference type="SAM" id="Phobius"/>
    </source>
</evidence>
<dbReference type="InterPro" id="IPR024478">
    <property type="entry name" value="HlyB_4HB_MCP"/>
</dbReference>
<dbReference type="CDD" id="cd06225">
    <property type="entry name" value="HAMP"/>
    <property type="match status" value="1"/>
</dbReference>
<dbReference type="AlphaFoldDB" id="H0UN85"/>
<dbReference type="GO" id="GO:0006935">
    <property type="term" value="P:chemotaxis"/>
    <property type="evidence" value="ECO:0007669"/>
    <property type="project" value="InterPro"/>
</dbReference>
<evidence type="ECO:0000256" key="2">
    <source>
        <dbReference type="ARBA" id="ARBA00029447"/>
    </source>
</evidence>
<protein>
    <submittedName>
        <fullName evidence="7">Methyl-accepting chemotaxis protein</fullName>
    </submittedName>
</protein>
<feature type="domain" description="HAMP" evidence="6">
    <location>
        <begin position="210"/>
        <end position="262"/>
    </location>
</feature>
<dbReference type="PRINTS" id="PR00260">
    <property type="entry name" value="CHEMTRNSDUCR"/>
</dbReference>
<dbReference type="Pfam" id="PF00672">
    <property type="entry name" value="HAMP"/>
    <property type="match status" value="1"/>
</dbReference>
<dbReference type="PROSITE" id="PS50111">
    <property type="entry name" value="CHEMOTAXIS_TRANSDUC_2"/>
    <property type="match status" value="1"/>
</dbReference>
<dbReference type="Proteomes" id="UP000005730">
    <property type="component" value="Chromosome"/>
</dbReference>
<dbReference type="GO" id="GO:0016020">
    <property type="term" value="C:membrane"/>
    <property type="evidence" value="ECO:0007669"/>
    <property type="project" value="InterPro"/>
</dbReference>
<gene>
    <name evidence="7" type="ORF">TheveDRAFT_1249</name>
</gene>
<evidence type="ECO:0000256" key="1">
    <source>
        <dbReference type="ARBA" id="ARBA00023224"/>
    </source>
</evidence>
<dbReference type="InterPro" id="IPR004090">
    <property type="entry name" value="Chemotax_Me-accpt_rcpt"/>
</dbReference>
<dbReference type="Gene3D" id="6.10.340.10">
    <property type="match status" value="1"/>
</dbReference>
<accession>H0UN85</accession>
<dbReference type="EMBL" id="CM001377">
    <property type="protein sequence ID" value="EHM10370.1"/>
    <property type="molecule type" value="Genomic_DNA"/>
</dbReference>
<evidence type="ECO:0000313" key="8">
    <source>
        <dbReference type="Proteomes" id="UP000005730"/>
    </source>
</evidence>
<proteinExistence type="inferred from homology"/>
<dbReference type="GO" id="GO:0004888">
    <property type="term" value="F:transmembrane signaling receptor activity"/>
    <property type="evidence" value="ECO:0007669"/>
    <property type="project" value="InterPro"/>
</dbReference>
<dbReference type="SMART" id="SM00283">
    <property type="entry name" value="MA"/>
    <property type="match status" value="1"/>
</dbReference>
<evidence type="ECO:0000259" key="6">
    <source>
        <dbReference type="PROSITE" id="PS50885"/>
    </source>
</evidence>
<dbReference type="PANTHER" id="PTHR32089">
    <property type="entry name" value="METHYL-ACCEPTING CHEMOTAXIS PROTEIN MCPB"/>
    <property type="match status" value="1"/>
</dbReference>
<dbReference type="PANTHER" id="PTHR32089:SF112">
    <property type="entry name" value="LYSOZYME-LIKE PROTEIN-RELATED"/>
    <property type="match status" value="1"/>
</dbReference>
<dbReference type="RefSeq" id="WP_006583864.1">
    <property type="nucleotide sequence ID" value="NZ_CM001377.1"/>
</dbReference>
<keyword evidence="4" id="KW-0472">Membrane</keyword>
<dbReference type="SMART" id="SM00304">
    <property type="entry name" value="HAMP"/>
    <property type="match status" value="1"/>
</dbReference>
<name>H0UN85_9BACT</name>
<dbReference type="STRING" id="926567.TheveDRAFT_1249"/>
<comment type="similarity">
    <text evidence="2">Belongs to the methyl-accepting chemotaxis (MCP) protein family.</text>
</comment>
<keyword evidence="4" id="KW-1133">Transmembrane helix</keyword>
<keyword evidence="8" id="KW-1185">Reference proteome</keyword>
<dbReference type="Pfam" id="PF12729">
    <property type="entry name" value="4HB_MCP_1"/>
    <property type="match status" value="1"/>
</dbReference>
<dbReference type="Gene3D" id="1.10.287.950">
    <property type="entry name" value="Methyl-accepting chemotaxis protein"/>
    <property type="match status" value="1"/>
</dbReference>
<dbReference type="PROSITE" id="PS50885">
    <property type="entry name" value="HAMP"/>
    <property type="match status" value="1"/>
</dbReference>
<dbReference type="GO" id="GO:0007165">
    <property type="term" value="P:signal transduction"/>
    <property type="evidence" value="ECO:0007669"/>
    <property type="project" value="UniProtKB-KW"/>
</dbReference>
<dbReference type="Pfam" id="PF00015">
    <property type="entry name" value="MCPsignal"/>
    <property type="match status" value="1"/>
</dbReference>
<evidence type="ECO:0000256" key="3">
    <source>
        <dbReference type="PROSITE-ProRule" id="PRU00284"/>
    </source>
</evidence>
<reference evidence="7 8" key="1">
    <citation type="submission" date="2011-10" db="EMBL/GenBank/DDBJ databases">
        <title>The Noncontiguous Finished genome of Thermanaerovibrio velox DSM 12556.</title>
        <authorList>
            <consortium name="US DOE Joint Genome Institute (JGI-PGF)"/>
            <person name="Lucas S."/>
            <person name="Copeland A."/>
            <person name="Lapidus A."/>
            <person name="Glavina del Rio T."/>
            <person name="Dalin E."/>
            <person name="Tice H."/>
            <person name="Bruce D."/>
            <person name="Goodwin L."/>
            <person name="Pitluck S."/>
            <person name="Peters L."/>
            <person name="Mikhailova N."/>
            <person name="Teshima H."/>
            <person name="Kyrpides N."/>
            <person name="Mavromatis K."/>
            <person name="Ivanova N."/>
            <person name="Markowitz V."/>
            <person name="Cheng J.-F."/>
            <person name="Hugenholtz P."/>
            <person name="Woyke T."/>
            <person name="Wu D."/>
            <person name="Spring S."/>
            <person name="Brambilla E.-M."/>
            <person name="Klenk H.-P."/>
            <person name="Eisen J.A."/>
        </authorList>
    </citation>
    <scope>NUCLEOTIDE SEQUENCE [LARGE SCALE GENOMIC DNA]</scope>
    <source>
        <strain evidence="7 8">DSM 12556</strain>
    </source>
</reference>
<feature type="domain" description="Methyl-accepting transducer" evidence="5">
    <location>
        <begin position="281"/>
        <end position="517"/>
    </location>
</feature>
<dbReference type="InterPro" id="IPR047347">
    <property type="entry name" value="YvaQ-like_sensor"/>
</dbReference>
<dbReference type="InterPro" id="IPR003660">
    <property type="entry name" value="HAMP_dom"/>
</dbReference>
<dbReference type="InterPro" id="IPR004089">
    <property type="entry name" value="MCPsignal_dom"/>
</dbReference>
<keyword evidence="4" id="KW-0812">Transmembrane</keyword>
<dbReference type="HOGENOM" id="CLU_000445_107_27_0"/>
<dbReference type="eggNOG" id="COG0840">
    <property type="taxonomic scope" value="Bacteria"/>
</dbReference>
<evidence type="ECO:0000313" key="7">
    <source>
        <dbReference type="EMBL" id="EHM10370.1"/>
    </source>
</evidence>